<dbReference type="InterPro" id="IPR011051">
    <property type="entry name" value="RmlC_Cupin_sf"/>
</dbReference>
<name>A0AA41U711_9MICO</name>
<gene>
    <name evidence="3" type="ORF">L1785_11475</name>
</gene>
<protein>
    <submittedName>
        <fullName evidence="3">Cupin domain-containing protein</fullName>
    </submittedName>
</protein>
<evidence type="ECO:0000313" key="4">
    <source>
        <dbReference type="Proteomes" id="UP001165405"/>
    </source>
</evidence>
<proteinExistence type="predicted"/>
<dbReference type="AlphaFoldDB" id="A0AA41U711"/>
<dbReference type="InterPro" id="IPR014710">
    <property type="entry name" value="RmlC-like_jellyroll"/>
</dbReference>
<reference evidence="3" key="1">
    <citation type="submission" date="2022-01" db="EMBL/GenBank/DDBJ databases">
        <title>Antribacter sp. nov., isolated from Guizhou of China.</title>
        <authorList>
            <person name="Chengliang C."/>
            <person name="Ya Z."/>
        </authorList>
    </citation>
    <scope>NUCLEOTIDE SEQUENCE</scope>
    <source>
        <strain evidence="3">KLBMP 9083</strain>
    </source>
</reference>
<dbReference type="InterPro" id="IPR013096">
    <property type="entry name" value="Cupin_2"/>
</dbReference>
<organism evidence="3 4">
    <name type="scientific">Antribacter soli</name>
    <dbReference type="NCBI Taxonomy" id="2910976"/>
    <lineage>
        <taxon>Bacteria</taxon>
        <taxon>Bacillati</taxon>
        <taxon>Actinomycetota</taxon>
        <taxon>Actinomycetes</taxon>
        <taxon>Micrococcales</taxon>
        <taxon>Promicromonosporaceae</taxon>
        <taxon>Antribacter</taxon>
    </lineage>
</organism>
<dbReference type="RefSeq" id="WP_236089400.1">
    <property type="nucleotide sequence ID" value="NZ_JAKGSG010000033.1"/>
</dbReference>
<dbReference type="Gene3D" id="2.60.120.10">
    <property type="entry name" value="Jelly Rolls"/>
    <property type="match status" value="1"/>
</dbReference>
<evidence type="ECO:0000259" key="2">
    <source>
        <dbReference type="Pfam" id="PF07883"/>
    </source>
</evidence>
<comment type="caution">
    <text evidence="3">The sequence shown here is derived from an EMBL/GenBank/DDBJ whole genome shotgun (WGS) entry which is preliminary data.</text>
</comment>
<dbReference type="Proteomes" id="UP001165405">
    <property type="component" value="Unassembled WGS sequence"/>
</dbReference>
<dbReference type="EMBL" id="JAKGSG010000033">
    <property type="protein sequence ID" value="MCF4121603.1"/>
    <property type="molecule type" value="Genomic_DNA"/>
</dbReference>
<evidence type="ECO:0000313" key="3">
    <source>
        <dbReference type="EMBL" id="MCF4121603.1"/>
    </source>
</evidence>
<feature type="domain" description="Cupin type-2" evidence="2">
    <location>
        <begin position="27"/>
        <end position="90"/>
    </location>
</feature>
<dbReference type="SUPFAM" id="SSF51182">
    <property type="entry name" value="RmlC-like cupins"/>
    <property type="match status" value="1"/>
</dbReference>
<accession>A0AA41U711</accession>
<dbReference type="CDD" id="cd02208">
    <property type="entry name" value="cupin_RmlC-like"/>
    <property type="match status" value="1"/>
</dbReference>
<feature type="region of interest" description="Disordered" evidence="1">
    <location>
        <begin position="241"/>
        <end position="261"/>
    </location>
</feature>
<sequence length="261" mass="27238">MKQNLPGAVGLTDLRVYPWPTEDGLAGGSPHLHLVSTECYLVVGGEGRLETLTLDALETHELRPGKIVWFAPGTIHRAINDSGDLRVVVVMSNSGLPEAGDAVMTFPADVVGDADAYARAASVRDAAGEPSEELARARRDLAVRGYLRLREAAQAGDVEPLRQFHEAAGALVAPRLPAWRDLLAAGPAAEAALSAAHVEALSGGSVAHLADGSVGALDGGPNTTLGMCGFLHPYIPDTARAKQDRALPAGATSRRPARSPR</sequence>
<dbReference type="Pfam" id="PF07883">
    <property type="entry name" value="Cupin_2"/>
    <property type="match status" value="1"/>
</dbReference>
<evidence type="ECO:0000256" key="1">
    <source>
        <dbReference type="SAM" id="MobiDB-lite"/>
    </source>
</evidence>
<keyword evidence="4" id="KW-1185">Reference proteome</keyword>